<sequence length="193" mass="21661">MDPHKVAAITDYPEPTSGSAMCTFLGMCSYYRKFILGFSKIAGPLHEMTSEKCPYQWTLERKKAFQTLKEAITTASVLAQPDIEAARCGQKPFQVHTDASYLGLGADLSQKGDDAFLHPIFFASKGLSKSEKNYHVTDLEALAAVFAMRKFHIFVYGLEVELYTDHQPLKALSKEQMYQHGYCAGRWNSKNTT</sequence>
<protein>
    <recommendedName>
        <fullName evidence="1">RNA-directed DNA polymerase</fullName>
        <ecNumber evidence="1">2.7.7.49</ecNumber>
    </recommendedName>
</protein>
<feature type="domain" description="Reverse transcriptase/retrotransposon-derived protein RNase H-like" evidence="3">
    <location>
        <begin position="57"/>
        <end position="161"/>
    </location>
</feature>
<dbReference type="EMBL" id="JARK01001515">
    <property type="protein sequence ID" value="EYB93771.1"/>
    <property type="molecule type" value="Genomic_DNA"/>
</dbReference>
<dbReference type="FunFam" id="3.30.70.270:FF:000020">
    <property type="entry name" value="Transposon Tf2-6 polyprotein-like Protein"/>
    <property type="match status" value="1"/>
</dbReference>
<dbReference type="PANTHER" id="PTHR37984:SF5">
    <property type="entry name" value="PROTEIN NYNRIN-LIKE"/>
    <property type="match status" value="1"/>
</dbReference>
<keyword evidence="2" id="KW-0511">Multifunctional enzyme</keyword>
<dbReference type="Pfam" id="PF17919">
    <property type="entry name" value="RT_RNaseH_2"/>
    <property type="match status" value="1"/>
</dbReference>
<dbReference type="SUPFAM" id="SSF56672">
    <property type="entry name" value="DNA/RNA polymerases"/>
    <property type="match status" value="1"/>
</dbReference>
<accession>A0A016STN8</accession>
<evidence type="ECO:0000259" key="3">
    <source>
        <dbReference type="Pfam" id="PF17919"/>
    </source>
</evidence>
<reference evidence="5" key="1">
    <citation type="journal article" date="2015" name="Nat. Genet.">
        <title>The genome and transcriptome of the zoonotic hookworm Ancylostoma ceylanicum identify infection-specific gene families.</title>
        <authorList>
            <person name="Schwarz E.M."/>
            <person name="Hu Y."/>
            <person name="Antoshechkin I."/>
            <person name="Miller M.M."/>
            <person name="Sternberg P.W."/>
            <person name="Aroian R.V."/>
        </authorList>
    </citation>
    <scope>NUCLEOTIDE SEQUENCE</scope>
    <source>
        <strain evidence="5">HY135</strain>
    </source>
</reference>
<dbReference type="GO" id="GO:0003964">
    <property type="term" value="F:RNA-directed DNA polymerase activity"/>
    <property type="evidence" value="ECO:0007669"/>
    <property type="project" value="UniProtKB-EC"/>
</dbReference>
<dbReference type="InterPro" id="IPR043128">
    <property type="entry name" value="Rev_trsase/Diguanyl_cyclase"/>
</dbReference>
<dbReference type="InterPro" id="IPR050951">
    <property type="entry name" value="Retrovirus_Pol_polyprotein"/>
</dbReference>
<name>A0A016STN8_9BILA</name>
<dbReference type="Gene3D" id="3.30.70.270">
    <property type="match status" value="1"/>
</dbReference>
<dbReference type="Proteomes" id="UP000024635">
    <property type="component" value="Unassembled WGS sequence"/>
</dbReference>
<dbReference type="OrthoDB" id="5920491at2759"/>
<evidence type="ECO:0000256" key="2">
    <source>
        <dbReference type="ARBA" id="ARBA00023268"/>
    </source>
</evidence>
<proteinExistence type="predicted"/>
<dbReference type="PANTHER" id="PTHR37984">
    <property type="entry name" value="PROTEIN CBG26694"/>
    <property type="match status" value="1"/>
</dbReference>
<evidence type="ECO:0000313" key="5">
    <source>
        <dbReference type="Proteomes" id="UP000024635"/>
    </source>
</evidence>
<evidence type="ECO:0000256" key="1">
    <source>
        <dbReference type="ARBA" id="ARBA00012493"/>
    </source>
</evidence>
<dbReference type="AlphaFoldDB" id="A0A016STN8"/>
<dbReference type="InterPro" id="IPR041577">
    <property type="entry name" value="RT_RNaseH_2"/>
</dbReference>
<organism evidence="4 5">
    <name type="scientific">Ancylostoma ceylanicum</name>
    <dbReference type="NCBI Taxonomy" id="53326"/>
    <lineage>
        <taxon>Eukaryota</taxon>
        <taxon>Metazoa</taxon>
        <taxon>Ecdysozoa</taxon>
        <taxon>Nematoda</taxon>
        <taxon>Chromadorea</taxon>
        <taxon>Rhabditida</taxon>
        <taxon>Rhabditina</taxon>
        <taxon>Rhabditomorpha</taxon>
        <taxon>Strongyloidea</taxon>
        <taxon>Ancylostomatidae</taxon>
        <taxon>Ancylostomatinae</taxon>
        <taxon>Ancylostoma</taxon>
    </lineage>
</organism>
<comment type="caution">
    <text evidence="4">The sequence shown here is derived from an EMBL/GenBank/DDBJ whole genome shotgun (WGS) entry which is preliminary data.</text>
</comment>
<dbReference type="EC" id="2.7.7.49" evidence="1"/>
<dbReference type="InterPro" id="IPR043502">
    <property type="entry name" value="DNA/RNA_pol_sf"/>
</dbReference>
<dbReference type="CDD" id="cd09274">
    <property type="entry name" value="RNase_HI_RT_Ty3"/>
    <property type="match status" value="1"/>
</dbReference>
<evidence type="ECO:0000313" key="4">
    <source>
        <dbReference type="EMBL" id="EYB93771.1"/>
    </source>
</evidence>
<dbReference type="STRING" id="53326.A0A016STN8"/>
<gene>
    <name evidence="4" type="primary">Acey_s0179.g742</name>
    <name evidence="4" type="ORF">Y032_0179g742</name>
</gene>
<keyword evidence="5" id="KW-1185">Reference proteome</keyword>